<evidence type="ECO:0000256" key="2">
    <source>
        <dbReference type="ARBA" id="ARBA00006739"/>
    </source>
</evidence>
<dbReference type="PANTHER" id="PTHR48090">
    <property type="entry name" value="UNDECAPRENYL-PHOSPHATE 4-DEOXY-4-FORMAMIDO-L-ARABINOSE TRANSFERASE-RELATED"/>
    <property type="match status" value="1"/>
</dbReference>
<dbReference type="InterPro" id="IPR029044">
    <property type="entry name" value="Nucleotide-diphossugar_trans"/>
</dbReference>
<evidence type="ECO:0000256" key="1">
    <source>
        <dbReference type="ARBA" id="ARBA00001946"/>
    </source>
</evidence>
<gene>
    <name evidence="7" type="ORF">MNBD_ALPHA07-1762</name>
</gene>
<dbReference type="InterPro" id="IPR050256">
    <property type="entry name" value="Glycosyltransferase_2"/>
</dbReference>
<organism evidence="7">
    <name type="scientific">hydrothermal vent metagenome</name>
    <dbReference type="NCBI Taxonomy" id="652676"/>
    <lineage>
        <taxon>unclassified sequences</taxon>
        <taxon>metagenomes</taxon>
        <taxon>ecological metagenomes</taxon>
    </lineage>
</organism>
<dbReference type="GO" id="GO:0016757">
    <property type="term" value="F:glycosyltransferase activity"/>
    <property type="evidence" value="ECO:0007669"/>
    <property type="project" value="UniProtKB-KW"/>
</dbReference>
<dbReference type="Gene3D" id="3.90.550.10">
    <property type="entry name" value="Spore Coat Polysaccharide Biosynthesis Protein SpsA, Chain A"/>
    <property type="match status" value="1"/>
</dbReference>
<dbReference type="InterPro" id="IPR001173">
    <property type="entry name" value="Glyco_trans_2-like"/>
</dbReference>
<dbReference type="CDD" id="cd04179">
    <property type="entry name" value="DPM_DPG-synthase_like"/>
    <property type="match status" value="1"/>
</dbReference>
<evidence type="ECO:0000256" key="5">
    <source>
        <dbReference type="ARBA" id="ARBA00022842"/>
    </source>
</evidence>
<evidence type="ECO:0000256" key="3">
    <source>
        <dbReference type="ARBA" id="ARBA00022676"/>
    </source>
</evidence>
<evidence type="ECO:0000256" key="4">
    <source>
        <dbReference type="ARBA" id="ARBA00022679"/>
    </source>
</evidence>
<accession>A0A3B0RN61</accession>
<comment type="similarity">
    <text evidence="2">Belongs to the glycosyltransferase 2 family.</text>
</comment>
<feature type="domain" description="Glycosyltransferase 2-like" evidence="6">
    <location>
        <begin position="14"/>
        <end position="95"/>
    </location>
</feature>
<comment type="cofactor">
    <cofactor evidence="1">
        <name>Mg(2+)</name>
        <dbReference type="ChEBI" id="CHEBI:18420"/>
    </cofactor>
</comment>
<dbReference type="EMBL" id="UOEG01000049">
    <property type="protein sequence ID" value="VAV89648.1"/>
    <property type="molecule type" value="Genomic_DNA"/>
</dbReference>
<dbReference type="Pfam" id="PF00535">
    <property type="entry name" value="Glycos_transf_2"/>
    <property type="match status" value="1"/>
</dbReference>
<dbReference type="PANTHER" id="PTHR48090:SF10">
    <property type="entry name" value="GLUCOSYL-3-PHOSPHOGLYCERATE SYNTHASE"/>
    <property type="match status" value="1"/>
</dbReference>
<keyword evidence="4 7" id="KW-0808">Transferase</keyword>
<proteinExistence type="inferred from homology"/>
<protein>
    <submittedName>
        <fullName evidence="7">Glycosyltransferase involved in cell wall biogenesis</fullName>
    </submittedName>
</protein>
<dbReference type="AlphaFoldDB" id="A0A3B0RN61"/>
<keyword evidence="3" id="KW-0328">Glycosyltransferase</keyword>
<sequence length="416" mass="44342">MSAPVSAPVLAPVSVIIPARNEAATIRKVVETLRGMPDIDEVLVVDNGSDDDTARVAMDAGARTVFEARPGMGHALRAGIKAASHDWVMKVDADLDKFDTTLFSRLPKARGQGAGQGAGLIKGAWQDPDDDMPMTRLLVRPAINRMFKGLSHLKAPNSGIYLFDRRLIAHQQIVGSYAADLDVMLRVHAAGAWVAEVDIGRIRHDKRSVQHYNGMAETILAFFLDLNEARITRETIVLAQNARQVIASCLGILASRSISGGAVSVYLAETEGAGAIALRKALAPFPTARIAALECAGEYQPQVSASGLDFIAPYPVAGADHATRQAVWVLRCEYGADEAGLMLMPIEPERGAVGGFRADMALEIGKGAAIKQAALDSLRAGQGKVLTREMFQSFQSLPDTLAHALGPHPPGSSMLL</sequence>
<evidence type="ECO:0000313" key="7">
    <source>
        <dbReference type="EMBL" id="VAV89648.1"/>
    </source>
</evidence>
<evidence type="ECO:0000259" key="6">
    <source>
        <dbReference type="Pfam" id="PF00535"/>
    </source>
</evidence>
<keyword evidence="5" id="KW-0460">Magnesium</keyword>
<reference evidence="7" key="1">
    <citation type="submission" date="2018-06" db="EMBL/GenBank/DDBJ databases">
        <authorList>
            <person name="Zhirakovskaya E."/>
        </authorList>
    </citation>
    <scope>NUCLEOTIDE SEQUENCE</scope>
</reference>
<dbReference type="SUPFAM" id="SSF53448">
    <property type="entry name" value="Nucleotide-diphospho-sugar transferases"/>
    <property type="match status" value="1"/>
</dbReference>
<name>A0A3B0RN61_9ZZZZ</name>